<dbReference type="OrthoDB" id="407658at2759"/>
<proteinExistence type="inferred from homology"/>
<evidence type="ECO:0000256" key="1">
    <source>
        <dbReference type="ARBA" id="ARBA00005664"/>
    </source>
</evidence>
<dbReference type="FunFam" id="3.90.550.10:FF:000237">
    <property type="entry name" value="WGS project CABT00000000 data, contig 2.1"/>
    <property type="match status" value="1"/>
</dbReference>
<dbReference type="InterPro" id="IPR008630">
    <property type="entry name" value="Glyco_trans_34"/>
</dbReference>
<feature type="chain" id="PRO_5040276280" description="Glycosyltransferase family 34 protein" evidence="4">
    <location>
        <begin position="29"/>
        <end position="349"/>
    </location>
</feature>
<keyword evidence="2" id="KW-0328">Glycosyltransferase</keyword>
<reference evidence="5" key="2">
    <citation type="submission" date="2022-07" db="EMBL/GenBank/DDBJ databases">
        <authorList>
            <person name="Goncalves M.F.M."/>
            <person name="Hilario S."/>
            <person name="Van De Peer Y."/>
            <person name="Esteves A.C."/>
            <person name="Alves A."/>
        </authorList>
    </citation>
    <scope>NUCLEOTIDE SEQUENCE</scope>
    <source>
        <strain evidence="5">MUM 19.33</strain>
    </source>
</reference>
<comment type="caution">
    <text evidence="5">The sequence shown here is derived from an EMBL/GenBank/DDBJ whole genome shotgun (WGS) entry which is preliminary data.</text>
</comment>
<dbReference type="RefSeq" id="XP_051364297.1">
    <property type="nucleotide sequence ID" value="XM_051504389.1"/>
</dbReference>
<dbReference type="EMBL" id="JAGIXG020000008">
    <property type="protein sequence ID" value="KAI6783441.1"/>
    <property type="molecule type" value="Genomic_DNA"/>
</dbReference>
<gene>
    <name evidence="5" type="ORF">J7T54_004468</name>
</gene>
<comment type="similarity">
    <text evidence="1">Belongs to the glycosyltransferase 34 family.</text>
</comment>
<evidence type="ECO:0000313" key="5">
    <source>
        <dbReference type="EMBL" id="KAI6783441.1"/>
    </source>
</evidence>
<evidence type="ECO:0000256" key="2">
    <source>
        <dbReference type="ARBA" id="ARBA00022676"/>
    </source>
</evidence>
<dbReference type="InterPro" id="IPR029044">
    <property type="entry name" value="Nucleotide-diphossugar_trans"/>
</dbReference>
<dbReference type="Gene3D" id="3.90.550.10">
    <property type="entry name" value="Spore Coat Polysaccharide Biosynthesis Protein SpsA, Chain A"/>
    <property type="match status" value="1"/>
</dbReference>
<name>A0A9Q0BFZ3_9HYPO</name>
<dbReference type="Proteomes" id="UP001055219">
    <property type="component" value="Unassembled WGS sequence"/>
</dbReference>
<keyword evidence="6" id="KW-1185">Reference proteome</keyword>
<dbReference type="GO" id="GO:0000139">
    <property type="term" value="C:Golgi membrane"/>
    <property type="evidence" value="ECO:0007669"/>
    <property type="project" value="TreeGrafter"/>
</dbReference>
<dbReference type="AlphaFoldDB" id="A0A9Q0BFZ3"/>
<keyword evidence="4" id="KW-0732">Signal</keyword>
<keyword evidence="3" id="KW-0808">Transferase</keyword>
<dbReference type="PANTHER" id="PTHR31306:SF8">
    <property type="entry name" value="GLYCOSYLTRANSFERASE FAMILY 34 PROTEIN"/>
    <property type="match status" value="1"/>
</dbReference>
<dbReference type="GeneID" id="75830956"/>
<dbReference type="GO" id="GO:0006487">
    <property type="term" value="P:protein N-linked glycosylation"/>
    <property type="evidence" value="ECO:0007669"/>
    <property type="project" value="TreeGrafter"/>
</dbReference>
<evidence type="ECO:0000313" key="6">
    <source>
        <dbReference type="Proteomes" id="UP001055219"/>
    </source>
</evidence>
<evidence type="ECO:0000256" key="3">
    <source>
        <dbReference type="ARBA" id="ARBA00022679"/>
    </source>
</evidence>
<protein>
    <recommendedName>
        <fullName evidence="7">Glycosyltransferase family 34 protein</fullName>
    </recommendedName>
</protein>
<organism evidence="5 6">
    <name type="scientific">Emericellopsis cladophorae</name>
    <dbReference type="NCBI Taxonomy" id="2686198"/>
    <lineage>
        <taxon>Eukaryota</taxon>
        <taxon>Fungi</taxon>
        <taxon>Dikarya</taxon>
        <taxon>Ascomycota</taxon>
        <taxon>Pezizomycotina</taxon>
        <taxon>Sordariomycetes</taxon>
        <taxon>Hypocreomycetidae</taxon>
        <taxon>Hypocreales</taxon>
        <taxon>Bionectriaceae</taxon>
        <taxon>Emericellopsis</taxon>
    </lineage>
</organism>
<feature type="signal peptide" evidence="4">
    <location>
        <begin position="1"/>
        <end position="28"/>
    </location>
</feature>
<dbReference type="PANTHER" id="PTHR31306">
    <property type="entry name" value="ALPHA-1,6-MANNOSYLTRANSFERASE MNN11-RELATED"/>
    <property type="match status" value="1"/>
</dbReference>
<evidence type="ECO:0000256" key="4">
    <source>
        <dbReference type="SAM" id="SignalP"/>
    </source>
</evidence>
<evidence type="ECO:0008006" key="7">
    <source>
        <dbReference type="Google" id="ProtNLM"/>
    </source>
</evidence>
<dbReference type="GO" id="GO:0016757">
    <property type="term" value="F:glycosyltransferase activity"/>
    <property type="evidence" value="ECO:0007669"/>
    <property type="project" value="UniProtKB-KW"/>
</dbReference>
<accession>A0A9Q0BFZ3</accession>
<sequence>MLRSPLSLPRAGVLAVGTLLLLVPLGHQQPEVKTRARVGKVSVAANKLDNDIIHRALLSHQAQNDIHGYPQFTAPYEAVGKSTERHKKKAKGAWTKPAYLLAVVVNELEKPEDERLEWIYWFDADTIVLNPETRLEVFLPPRDNSDLDDMHMLIASNWDGINSGAFALRVHPWTVSMLSAILAYPIYKPERVETDRFRDQSAFHWLLEEDDSPFSDTPTRGKEHWTFVPMRWFNSLPFNNPFDKKDGAWLVGKEMEENGLFDNGTTDVYDDGHGGQVQPWKVMQGDMVVHFAGCGTGKTRDSWMGPWLERAAAALPQWANATTQKDLEIEVTDFWKKDAERVRALREGL</sequence>
<reference evidence="5" key="1">
    <citation type="journal article" date="2021" name="J Fungi (Basel)">
        <title>Genomic and Metabolomic Analyses of the Marine Fungus Emericellopsis cladophorae: Insights into Saltwater Adaptability Mechanisms and Its Biosynthetic Potential.</title>
        <authorList>
            <person name="Goncalves M.F.M."/>
            <person name="Hilario S."/>
            <person name="Van de Peer Y."/>
            <person name="Esteves A.C."/>
            <person name="Alves A."/>
        </authorList>
    </citation>
    <scope>NUCLEOTIDE SEQUENCE</scope>
    <source>
        <strain evidence="5">MUM 19.33</strain>
    </source>
</reference>
<dbReference type="Pfam" id="PF05637">
    <property type="entry name" value="Glyco_transf_34"/>
    <property type="match status" value="1"/>
</dbReference>